<keyword evidence="5" id="KW-1185">Reference proteome</keyword>
<reference evidence="4 5" key="1">
    <citation type="journal article" date="2006" name="Appl. Environ. Microbiol.">
        <title>Genome sequence of the chemolithoautotrophic nitrite-oxidizing bacterium Nitrobacter winogradskyi Nb-255.</title>
        <authorList>
            <person name="Starkenburg S.R."/>
            <person name="Chain P.S."/>
            <person name="Sayavedra-Soto L.A."/>
            <person name="Hauser L."/>
            <person name="Land M.L."/>
            <person name="Larimer F.W."/>
            <person name="Malfatti S.A."/>
            <person name="Klotz M.G."/>
            <person name="Bottomley P.J."/>
            <person name="Arp D.J."/>
            <person name="Hickey W.J."/>
        </authorList>
    </citation>
    <scope>NUCLEOTIDE SEQUENCE [LARGE SCALE GENOMIC DNA]</scope>
    <source>
        <strain evidence="5">ATCC 25391 / DSM 10237 / CIP 104748 / NCIMB 11846 / Nb-255</strain>
    </source>
</reference>
<dbReference type="NCBIfam" id="TIGR01552">
    <property type="entry name" value="phd_fam"/>
    <property type="match status" value="1"/>
</dbReference>
<dbReference type="Gene3D" id="3.40.1620.10">
    <property type="entry name" value="YefM-like domain"/>
    <property type="match status" value="1"/>
</dbReference>
<dbReference type="KEGG" id="nwi:Nwi_0784"/>
<evidence type="ECO:0000313" key="5">
    <source>
        <dbReference type="Proteomes" id="UP000002531"/>
    </source>
</evidence>
<dbReference type="HOGENOM" id="CLU_2524164_0_0_5"/>
<name>Q3SUJ2_NITWN</name>
<comment type="function">
    <text evidence="2">Antitoxin component of a type II toxin-antitoxin (TA) system.</text>
</comment>
<evidence type="ECO:0000256" key="2">
    <source>
        <dbReference type="RuleBase" id="RU362080"/>
    </source>
</evidence>
<dbReference type="eggNOG" id="COG2161">
    <property type="taxonomic scope" value="Bacteria"/>
</dbReference>
<dbReference type="Pfam" id="PF02604">
    <property type="entry name" value="PhdYeFM_antitox"/>
    <property type="match status" value="1"/>
</dbReference>
<comment type="similarity">
    <text evidence="1 2">Belongs to the phD/YefM antitoxin family.</text>
</comment>
<proteinExistence type="inferred from homology"/>
<sequence length="88" mass="9759">MSNLKRGMSVKSVSAREAKYGFGKLIDTARAEPVTVEKHGRAVVVVLAVEEYERLKAIESEQSAKAPRSGEKKRGGAEWLNRRRKTSS</sequence>
<dbReference type="EMBL" id="CP000115">
    <property type="protein sequence ID" value="ABA04049.1"/>
    <property type="molecule type" value="Genomic_DNA"/>
</dbReference>
<gene>
    <name evidence="4" type="ordered locus">Nwi_0784</name>
</gene>
<evidence type="ECO:0000256" key="1">
    <source>
        <dbReference type="ARBA" id="ARBA00009981"/>
    </source>
</evidence>
<protein>
    <recommendedName>
        <fullName evidence="2">Antitoxin</fullName>
    </recommendedName>
</protein>
<dbReference type="Proteomes" id="UP000002531">
    <property type="component" value="Chromosome"/>
</dbReference>
<dbReference type="SUPFAM" id="SSF143120">
    <property type="entry name" value="YefM-like"/>
    <property type="match status" value="1"/>
</dbReference>
<dbReference type="STRING" id="323098.Nwi_0784"/>
<evidence type="ECO:0000313" key="4">
    <source>
        <dbReference type="EMBL" id="ABA04049.1"/>
    </source>
</evidence>
<feature type="region of interest" description="Disordered" evidence="3">
    <location>
        <begin position="59"/>
        <end position="88"/>
    </location>
</feature>
<dbReference type="InterPro" id="IPR006442">
    <property type="entry name" value="Antitoxin_Phd/YefM"/>
</dbReference>
<dbReference type="AlphaFoldDB" id="Q3SUJ2"/>
<dbReference type="InterPro" id="IPR036165">
    <property type="entry name" value="YefM-like_sf"/>
</dbReference>
<accession>Q3SUJ2</accession>
<organism evidence="4 5">
    <name type="scientific">Nitrobacter winogradskyi (strain ATCC 25391 / DSM 10237 / CIP 104748 / NCIMB 11846 / Nb-255)</name>
    <dbReference type="NCBI Taxonomy" id="323098"/>
    <lineage>
        <taxon>Bacteria</taxon>
        <taxon>Pseudomonadati</taxon>
        <taxon>Pseudomonadota</taxon>
        <taxon>Alphaproteobacteria</taxon>
        <taxon>Hyphomicrobiales</taxon>
        <taxon>Nitrobacteraceae</taxon>
        <taxon>Nitrobacter</taxon>
    </lineage>
</organism>
<evidence type="ECO:0000256" key="3">
    <source>
        <dbReference type="SAM" id="MobiDB-lite"/>
    </source>
</evidence>